<feature type="region of interest" description="Disordered" evidence="3">
    <location>
        <begin position="222"/>
        <end position="245"/>
    </location>
</feature>
<dbReference type="PANTHER" id="PTHR48034">
    <property type="entry name" value="TRANSFORMER-2 SEX-DETERMINING PROTEIN-RELATED"/>
    <property type="match status" value="1"/>
</dbReference>
<feature type="domain" description="RRM" evidence="4">
    <location>
        <begin position="70"/>
        <end position="155"/>
    </location>
</feature>
<dbReference type="Pfam" id="PF00076">
    <property type="entry name" value="RRM_1"/>
    <property type="match status" value="1"/>
</dbReference>
<dbReference type="EMBL" id="CAUYUJ010017608">
    <property type="protein sequence ID" value="CAK0876240.1"/>
    <property type="molecule type" value="Genomic_DNA"/>
</dbReference>
<evidence type="ECO:0008006" key="8">
    <source>
        <dbReference type="Google" id="ProtNLM"/>
    </source>
</evidence>
<name>A0ABN9VUW1_9DINO</name>
<evidence type="ECO:0000256" key="2">
    <source>
        <dbReference type="PROSITE-ProRule" id="PRU00332"/>
    </source>
</evidence>
<dbReference type="Gene3D" id="1.10.10.10">
    <property type="entry name" value="Winged helix-like DNA-binding domain superfamily/Winged helix DNA-binding domain"/>
    <property type="match status" value="1"/>
</dbReference>
<dbReference type="InterPro" id="IPR036388">
    <property type="entry name" value="WH-like_DNA-bd_sf"/>
</dbReference>
<feature type="non-terminal residue" evidence="6">
    <location>
        <position position="245"/>
    </location>
</feature>
<dbReference type="Gene3D" id="3.30.70.330">
    <property type="match status" value="1"/>
</dbReference>
<feature type="region of interest" description="Disordered" evidence="3">
    <location>
        <begin position="170"/>
        <end position="195"/>
    </location>
</feature>
<dbReference type="PROSITE" id="PS50102">
    <property type="entry name" value="RRM"/>
    <property type="match status" value="1"/>
</dbReference>
<accession>A0ABN9VUW1</accession>
<evidence type="ECO:0000256" key="3">
    <source>
        <dbReference type="SAM" id="MobiDB-lite"/>
    </source>
</evidence>
<dbReference type="InterPro" id="IPR002344">
    <property type="entry name" value="Lupus_La"/>
</dbReference>
<dbReference type="InterPro" id="IPR036390">
    <property type="entry name" value="WH_DNA-bd_sf"/>
</dbReference>
<evidence type="ECO:0000259" key="4">
    <source>
        <dbReference type="PROSITE" id="PS50102"/>
    </source>
</evidence>
<dbReference type="SUPFAM" id="SSF54928">
    <property type="entry name" value="RNA-binding domain, RBD"/>
    <property type="match status" value="1"/>
</dbReference>
<dbReference type="InterPro" id="IPR050441">
    <property type="entry name" value="RBM"/>
</dbReference>
<evidence type="ECO:0000313" key="6">
    <source>
        <dbReference type="EMBL" id="CAK0876240.1"/>
    </source>
</evidence>
<sequence>MRRKIAEDDGFVTLKTFLQFNRVRALKCRSEAHLQRAVRRSEMLVLSEDQTKVKRDYVKNPQDKGSRDERMIYVEGVPVIFGIDDFVKFFGAYGLVRWVDLPRHRETREPRGFVFIEFAAVEEAVAAVEAVDGSWPSTWPVRNDAKALRAMMKARWSQLKQEYRELQRTARTVGTAPRHRPRARRGAGGAGVGRPAACCGCRASRSPSRRCRCGSSWSTPSLWSTATSRARTPRWPTCGWRGPRT</sequence>
<dbReference type="Proteomes" id="UP001189429">
    <property type="component" value="Unassembled WGS sequence"/>
</dbReference>
<proteinExistence type="predicted"/>
<dbReference type="InterPro" id="IPR000504">
    <property type="entry name" value="RRM_dom"/>
</dbReference>
<protein>
    <recommendedName>
        <fullName evidence="8">RRM domain-containing protein</fullName>
    </recommendedName>
</protein>
<dbReference type="SMART" id="SM00360">
    <property type="entry name" value="RRM"/>
    <property type="match status" value="1"/>
</dbReference>
<evidence type="ECO:0000259" key="5">
    <source>
        <dbReference type="PROSITE" id="PS50961"/>
    </source>
</evidence>
<comment type="caution">
    <text evidence="6">The sequence shown here is derived from an EMBL/GenBank/DDBJ whole genome shotgun (WGS) entry which is preliminary data.</text>
</comment>
<dbReference type="InterPro" id="IPR006630">
    <property type="entry name" value="La_HTH"/>
</dbReference>
<dbReference type="InterPro" id="IPR012677">
    <property type="entry name" value="Nucleotide-bd_a/b_plait_sf"/>
</dbReference>
<organism evidence="6 7">
    <name type="scientific">Prorocentrum cordatum</name>
    <dbReference type="NCBI Taxonomy" id="2364126"/>
    <lineage>
        <taxon>Eukaryota</taxon>
        <taxon>Sar</taxon>
        <taxon>Alveolata</taxon>
        <taxon>Dinophyceae</taxon>
        <taxon>Prorocentrales</taxon>
        <taxon>Prorocentraceae</taxon>
        <taxon>Prorocentrum</taxon>
    </lineage>
</organism>
<reference evidence="6" key="1">
    <citation type="submission" date="2023-10" db="EMBL/GenBank/DDBJ databases">
        <authorList>
            <person name="Chen Y."/>
            <person name="Shah S."/>
            <person name="Dougan E. K."/>
            <person name="Thang M."/>
            <person name="Chan C."/>
        </authorList>
    </citation>
    <scope>NUCLEOTIDE SEQUENCE [LARGE SCALE GENOMIC DNA]</scope>
</reference>
<dbReference type="InterPro" id="IPR035979">
    <property type="entry name" value="RBD_domain_sf"/>
</dbReference>
<dbReference type="SMART" id="SM00715">
    <property type="entry name" value="LA"/>
    <property type="match status" value="1"/>
</dbReference>
<evidence type="ECO:0000256" key="1">
    <source>
        <dbReference type="ARBA" id="ARBA00022884"/>
    </source>
</evidence>
<dbReference type="PROSITE" id="PS50961">
    <property type="entry name" value="HTH_LA"/>
    <property type="match status" value="1"/>
</dbReference>
<dbReference type="SUPFAM" id="SSF46785">
    <property type="entry name" value="Winged helix' DNA-binding domain"/>
    <property type="match status" value="1"/>
</dbReference>
<feature type="domain" description="HTH La-type RNA-binding" evidence="5">
    <location>
        <begin position="1"/>
        <end position="64"/>
    </location>
</feature>
<keyword evidence="1 2" id="KW-0694">RNA-binding</keyword>
<dbReference type="PRINTS" id="PR00302">
    <property type="entry name" value="LUPUSLA"/>
</dbReference>
<gene>
    <name evidence="6" type="ORF">PCOR1329_LOCUS60675</name>
</gene>
<keyword evidence="7" id="KW-1185">Reference proteome</keyword>
<evidence type="ECO:0000313" key="7">
    <source>
        <dbReference type="Proteomes" id="UP001189429"/>
    </source>
</evidence>